<protein>
    <submittedName>
        <fullName evidence="1">Uncharacterized protein</fullName>
    </submittedName>
</protein>
<evidence type="ECO:0000313" key="1">
    <source>
        <dbReference type="EMBL" id="QRX85339.1"/>
    </source>
</evidence>
<organism evidence="1">
    <name type="scientific">Pseudomonas aeruginosa</name>
    <dbReference type="NCBI Taxonomy" id="287"/>
    <lineage>
        <taxon>Bacteria</taxon>
        <taxon>Pseudomonadati</taxon>
        <taxon>Pseudomonadota</taxon>
        <taxon>Gammaproteobacteria</taxon>
        <taxon>Pseudomonadales</taxon>
        <taxon>Pseudomonadaceae</taxon>
        <taxon>Pseudomonas</taxon>
    </lineage>
</organism>
<dbReference type="InterPro" id="IPR056113">
    <property type="entry name" value="DUF7696"/>
</dbReference>
<sequence>MSDQANRQHMLACEARYWLRRDITTPEKVAELRETLKRRGESAVEQLIAEMRRQWQARTEWIGGEDG</sequence>
<accession>A0A894X5H5</accession>
<dbReference type="EMBL" id="MT428323">
    <property type="protein sequence ID" value="QRX85339.1"/>
    <property type="molecule type" value="Genomic_DNA"/>
</dbReference>
<dbReference type="RefSeq" id="WP_033991663.1">
    <property type="nucleotide sequence ID" value="NZ_CAADKA010000537.1"/>
</dbReference>
<reference evidence="1" key="1">
    <citation type="journal article" name="Microorganisms">
        <title>Unravelling the Features of Success of VIM-Producing ST111 and ST235 Pseudomonas aeruginosa in a Greek Hospital.</title>
        <authorList>
            <person name="Papagiannitsis C.C."/>
            <person name="Verra A."/>
            <person name="Galani V."/>
            <person name="Xitsas S."/>
            <person name="Bitar I."/>
            <person name="Hrabak J."/>
            <person name="Petinaki E."/>
        </authorList>
    </citation>
    <scope>NUCLEOTIDE SEQUENCE</scope>
    <source>
        <strain evidence="1">Pae8709-Lar</strain>
    </source>
</reference>
<dbReference type="Pfam" id="PF24751">
    <property type="entry name" value="DUF7696"/>
    <property type="match status" value="1"/>
</dbReference>
<dbReference type="AlphaFoldDB" id="A0A894X5H5"/>
<name>A0A894X5H5_PSEAI</name>
<proteinExistence type="predicted"/>